<keyword evidence="5 15" id="KW-0548">Nucleotidyltransferase</keyword>
<dbReference type="InterPro" id="IPR036397">
    <property type="entry name" value="RNaseH_sf"/>
</dbReference>
<comment type="similarity">
    <text evidence="2 15">Belongs to the DNA polymerase type-B family.</text>
</comment>
<dbReference type="GO" id="GO:0008310">
    <property type="term" value="F:single-stranded DNA 3'-5' DNA exonuclease activity"/>
    <property type="evidence" value="ECO:0007669"/>
    <property type="project" value="TreeGrafter"/>
</dbReference>
<evidence type="ECO:0000256" key="12">
    <source>
        <dbReference type="ARBA" id="ARBA00023014"/>
    </source>
</evidence>
<feature type="region of interest" description="Disordered" evidence="16">
    <location>
        <begin position="2036"/>
        <end position="2089"/>
    </location>
</feature>
<dbReference type="STRING" id="670386.D3BMV7"/>
<proteinExistence type="inferred from homology"/>
<dbReference type="CDD" id="cd05535">
    <property type="entry name" value="POLBc_epsilon"/>
    <property type="match status" value="1"/>
</dbReference>
<dbReference type="InterPro" id="IPR012337">
    <property type="entry name" value="RNaseH-like_sf"/>
</dbReference>
<feature type="compositionally biased region" description="Low complexity" evidence="16">
    <location>
        <begin position="2063"/>
        <end position="2073"/>
    </location>
</feature>
<sequence>MGGGYQKRNTTGTANQMMGQGRGGRSGSGGYRRNTYNNNSNNNNNNNNNSNNNNYNSNNNYRKSNNKSYYNKVNRDDDNDNTTTGGGGGGQVTSTNKFKVNKRWDNDDIEDSGDEDNNEVIDNDIEDVSSHTNHTDKDDRDQFQPLRTGWLLNMKPSSSKDKESGVDRASIELFFIQEDATSFRAWVIYNPYFYIYVKDNHHTEVETYLKRQYENKIAGIDLIDKEDLDLENHLSGIKKKYLKIRFHNVQTLLEIRSDILPLVKRNKLRQSTTEAYEDPFAAYSVVSRSDRKSAHSKQATEYILDIREYDVTYYQRAAIDLEIRVGLWYEVKRDSPTAPTTVRHLLEREERPDPKVLAFDIETTHLPQKFPDPEIDSIMMISYMLDRQGFLIVNREIVAADIDDFEYTPKPEYEGPFTVFNEPDERATLERFFSHIRELRPHIFVTYHGDGFDWPFVDARTKHHGMDLYREIGFRKTVDEDYRGQTAVHMDAFCWVKRDSYLPHGSHRLKEVVRKKLRYNPLELDPEEMVRSAREDPERLANYSVSDAVATYYLYMSYIHPFIFSLCNIIPLNPDDVLRKGSGSLCEALLMTQAFRANVIFPNKHIDEQRKIYKGHLVESETYVGGHVECLESGIFRSDIPTHFSLDAEAIQTHIDAVDNIIQQAMKETGVSDDDLTNFQQIKDDIVARLTGLRENPKQQSKPLIYHLDVSAMYPNIILTNRLQPTSIVTDEFCATCDFNKPESNCQRTLNWEWRGDYSPSNFSEYRLILQQLESERFGPEEKPFSEHTEEEQNIMLRKRLKEYSKKVYKKTHIISNEIKSDTVCMRENSFYVDTVKLFRDRRYVYKDLHGQWKGHLDSAQKGSSSHDLGKCQNMVIMYESMQLAHKCILNSFYGYVMRKGSRWYSMQMAGIVTHTGSNIIKNARIAVEQLGRPLELDTDGIWCILPESFPEEYSLKLKNGKSKKFNFLNALLNARVAELYTNHQYQELGPNGEYITRSECSIQFESDGPYGCMFIPTGKEKDVKLKKRYAVFNKQGGVQELKGFEIKRRGELELIKTFQTELFQCFLQGNTLETCYHAIAAVANHWLDVLDSHADGYDEKELIRLITESSKMSKKLEEYDRQKSTAIGTAFKLKEFLGPEIVKDAGLQCQYIIANKPAGAPVTERTIPTEIFAADEEVRVMFLRKWTKGKDVGLRDIIDWDYYRQRLSGVIQKMITLPAALQNVENPVPRVLHPDWILKELKRQNDSRQQTQITSFFNKVDKAQHMDDIEDMFKDKFQDAASKPPMFTKHKRTGATTASDLAANKKKRHQEEQLIGECPKYEVDFDGWLKHKKVHWRKLRSRIKAKKTGKEVDFDELKTVQSNSAKSFNGFFTSQNEAVRKGVWHIISIDPTNHPGFYTFWSLIGDQLIPIKVELQRHFYLNSFQRDPYDGANPVVSNAVPPRSKPRLHLTQHSMSEDEFIKNSKELSTLFTLPQIEGVYETQTPLDISAIVQIGCMASLRRNAKPNANGRYPLDSIQSRGSDRSSSYMSEANFHQIYLYHNSKDGKDGIFAVINFHSKQGTIIFVNPYQSHSISKKLLNSLGEKYPSITFNFKIDTSMENGRRSVNKMLEEYQSERKGATILVTQVVNIVEMYHDIPLLREFAKVQMISHEYDSQYSPFNWEVHALKPLLTRIGEVDNYIKYFTGLARYANIPIGNLKGDYASFVSDVCYSRMLKESNHLLWMSLSNCPDLGGSEEDDAKFHEELGKTEINQPGCYNSACFELNIGGLAVNTILESSHLADIEGIIGGQLNNGDSETLNFDNSVDKQPNYEKIVKTSAAMEQFNSCDKEFNILRKMVTRWSLDLVMGNRRNNPTPDLLLTHFYRWISSPYSGMYDPIIHRTLHGLMKKVFLQLIFEFKKLGCKVIYGNFNRIILCSQKTSIEDAKQYCSYIITVIKKKELFSWITIKPTKFWNNLLWMDVSNFGGVYQQPPSQDQNNKVSPDTTSNQTTDLISHWNLSEFLPPSIQNSFLLVISDFIHKLYIHNEKQRIQNILQPKTTPINNNNNNDNNNDNDKQDEDENNNNNNNNNADKNILRNSNSNWNEDDEEEEDKLLPYKFNSVVDNNRIVQILQGLKYSENTDEFPTLPGSHLHFTNPALEFVKSVCHVLMLDQSLHNQVQRLRKNLMRIINIREFSEEAVFKDPCLSYVMSDVICSYCYSCRDIDLLRDNATNNKLVCAQCGNNYNKGQIESVLVETVQRRSLSYHLQDLKCSKCAQIKIDNLSDICHTCSGQYQCREPSSTLQKELIIFGNIAKFYEFVWLQEIVEGLVKWS</sequence>
<evidence type="ECO:0000256" key="9">
    <source>
        <dbReference type="ARBA" id="ARBA00022833"/>
    </source>
</evidence>
<dbReference type="EMBL" id="ADBJ01000043">
    <property type="protein sequence ID" value="EFA77319.1"/>
    <property type="molecule type" value="Genomic_DNA"/>
</dbReference>
<evidence type="ECO:0000256" key="10">
    <source>
        <dbReference type="ARBA" id="ARBA00022932"/>
    </source>
</evidence>
<dbReference type="EC" id="2.7.7.7" evidence="15"/>
<comment type="caution">
    <text evidence="18">The sequence shown here is derived from an EMBL/GenBank/DDBJ whole genome shotgun (WGS) entry which is preliminary data.</text>
</comment>
<organism evidence="18 19">
    <name type="scientific">Heterostelium pallidum (strain ATCC 26659 / Pp 5 / PN500)</name>
    <name type="common">Cellular slime mold</name>
    <name type="synonym">Polysphondylium pallidum</name>
    <dbReference type="NCBI Taxonomy" id="670386"/>
    <lineage>
        <taxon>Eukaryota</taxon>
        <taxon>Amoebozoa</taxon>
        <taxon>Evosea</taxon>
        <taxon>Eumycetozoa</taxon>
        <taxon>Dictyostelia</taxon>
        <taxon>Acytosteliales</taxon>
        <taxon>Acytosteliaceae</taxon>
        <taxon>Heterostelium</taxon>
    </lineage>
</organism>
<dbReference type="GO" id="GO:0000166">
    <property type="term" value="F:nucleotide binding"/>
    <property type="evidence" value="ECO:0007669"/>
    <property type="project" value="InterPro"/>
</dbReference>
<name>D3BMV7_HETP5</name>
<evidence type="ECO:0000256" key="3">
    <source>
        <dbReference type="ARBA" id="ARBA00022485"/>
    </source>
</evidence>
<dbReference type="CDD" id="cd05779">
    <property type="entry name" value="DNA_polB_epsilon_exo"/>
    <property type="match status" value="1"/>
</dbReference>
<keyword evidence="6 15" id="KW-0235">DNA replication</keyword>
<protein>
    <recommendedName>
        <fullName evidence="15">DNA polymerase epsilon catalytic subunit</fullName>
        <ecNumber evidence="15">2.7.7.7</ecNumber>
    </recommendedName>
</protein>
<dbReference type="Pfam" id="PF03104">
    <property type="entry name" value="DNA_pol_B_exo1"/>
    <property type="match status" value="1"/>
</dbReference>
<dbReference type="GO" id="GO:0006297">
    <property type="term" value="P:nucleotide-excision repair, DNA gap filling"/>
    <property type="evidence" value="ECO:0007669"/>
    <property type="project" value="TreeGrafter"/>
</dbReference>
<dbReference type="PANTHER" id="PTHR10670:SF0">
    <property type="entry name" value="DNA POLYMERASE EPSILON CATALYTIC SUBUNIT A"/>
    <property type="match status" value="1"/>
</dbReference>
<evidence type="ECO:0000313" key="18">
    <source>
        <dbReference type="EMBL" id="EFA77319.1"/>
    </source>
</evidence>
<feature type="domain" description="DNA polymerase epsilon catalytic subunit A C-terminal" evidence="17">
    <location>
        <begin position="1571"/>
        <end position="1968"/>
    </location>
</feature>
<dbReference type="InterPro" id="IPR054475">
    <property type="entry name" value="Znf-DPOE"/>
</dbReference>
<dbReference type="GO" id="GO:0045004">
    <property type="term" value="P:DNA replication proofreading"/>
    <property type="evidence" value="ECO:0007669"/>
    <property type="project" value="TreeGrafter"/>
</dbReference>
<dbReference type="InterPro" id="IPR042087">
    <property type="entry name" value="DNA_pol_B_thumb"/>
</dbReference>
<keyword evidence="10 15" id="KW-0239">DNA-directed DNA polymerase</keyword>
<dbReference type="GO" id="GO:0008270">
    <property type="term" value="F:zinc ion binding"/>
    <property type="evidence" value="ECO:0007669"/>
    <property type="project" value="UniProtKB-KW"/>
</dbReference>
<dbReference type="Gene3D" id="3.90.1600.10">
    <property type="entry name" value="Palm domain of DNA polymerase"/>
    <property type="match status" value="1"/>
</dbReference>
<comment type="cofactor">
    <cofactor evidence="15">
        <name>[4Fe-4S] cluster</name>
        <dbReference type="ChEBI" id="CHEBI:49883"/>
    </cofactor>
</comment>
<evidence type="ECO:0000256" key="2">
    <source>
        <dbReference type="ARBA" id="ARBA00005755"/>
    </source>
</evidence>
<dbReference type="InterPro" id="IPR023211">
    <property type="entry name" value="DNA_pol_palm_dom_sf"/>
</dbReference>
<feature type="region of interest" description="Disordered" evidence="16">
    <location>
        <begin position="1285"/>
        <end position="1305"/>
    </location>
</feature>
<dbReference type="Pfam" id="PF00136">
    <property type="entry name" value="DNA_pol_B"/>
    <property type="match status" value="1"/>
</dbReference>
<dbReference type="InterPro" id="IPR006172">
    <property type="entry name" value="DNA-dir_DNA_pol_B"/>
</dbReference>
<evidence type="ECO:0000256" key="8">
    <source>
        <dbReference type="ARBA" id="ARBA00022771"/>
    </source>
</evidence>
<keyword evidence="11 15" id="KW-0408">Iron</keyword>
<keyword evidence="14 15" id="KW-0539">Nucleus</keyword>
<keyword evidence="4 15" id="KW-0808">Transferase</keyword>
<comment type="function">
    <text evidence="15">DNA polymerase II participates in chromosomal DNA replication.</text>
</comment>
<dbReference type="InterPro" id="IPR043502">
    <property type="entry name" value="DNA/RNA_pol_sf"/>
</dbReference>
<dbReference type="FunFam" id="1.10.132.60:FF:000003">
    <property type="entry name" value="DNA polymerase epsilon catalytic subunit"/>
    <property type="match status" value="1"/>
</dbReference>
<dbReference type="RefSeq" id="XP_020429448.1">
    <property type="nucleotide sequence ID" value="XM_020583261.1"/>
</dbReference>
<dbReference type="GeneID" id="31367997"/>
<keyword evidence="8 15" id="KW-0863">Zinc-finger</keyword>
<dbReference type="FunCoup" id="D3BMV7">
    <property type="interactions" value="436"/>
</dbReference>
<evidence type="ECO:0000256" key="13">
    <source>
        <dbReference type="ARBA" id="ARBA00023125"/>
    </source>
</evidence>
<evidence type="ECO:0000256" key="4">
    <source>
        <dbReference type="ARBA" id="ARBA00022679"/>
    </source>
</evidence>
<evidence type="ECO:0000256" key="6">
    <source>
        <dbReference type="ARBA" id="ARBA00022705"/>
    </source>
</evidence>
<dbReference type="InterPro" id="IPR029703">
    <property type="entry name" value="POL2"/>
</dbReference>
<evidence type="ECO:0000256" key="11">
    <source>
        <dbReference type="ARBA" id="ARBA00023004"/>
    </source>
</evidence>
<dbReference type="InterPro" id="IPR006134">
    <property type="entry name" value="DNA-dir_DNA_pol_B_multi_dom"/>
</dbReference>
<dbReference type="GO" id="GO:0008622">
    <property type="term" value="C:epsilon DNA polymerase complex"/>
    <property type="evidence" value="ECO:0007669"/>
    <property type="project" value="InterPro"/>
</dbReference>
<keyword evidence="9 15" id="KW-0862">Zinc</keyword>
<evidence type="ECO:0000256" key="16">
    <source>
        <dbReference type="SAM" id="MobiDB-lite"/>
    </source>
</evidence>
<evidence type="ECO:0000313" key="19">
    <source>
        <dbReference type="Proteomes" id="UP000001396"/>
    </source>
</evidence>
<evidence type="ECO:0000256" key="7">
    <source>
        <dbReference type="ARBA" id="ARBA00022723"/>
    </source>
</evidence>
<feature type="region of interest" description="Disordered" evidence="16">
    <location>
        <begin position="1970"/>
        <end position="1989"/>
    </location>
</feature>
<comment type="subcellular location">
    <subcellularLocation>
        <location evidence="1 15">Nucleus</location>
    </subcellularLocation>
</comment>
<dbReference type="GO" id="GO:0051539">
    <property type="term" value="F:4 iron, 4 sulfur cluster binding"/>
    <property type="evidence" value="ECO:0007669"/>
    <property type="project" value="UniProtKB-KW"/>
</dbReference>
<dbReference type="GO" id="GO:0003677">
    <property type="term" value="F:DNA binding"/>
    <property type="evidence" value="ECO:0007669"/>
    <property type="project" value="UniProtKB-KW"/>
</dbReference>
<dbReference type="Gene3D" id="3.30.420.10">
    <property type="entry name" value="Ribonuclease H-like superfamily/Ribonuclease H"/>
    <property type="match status" value="1"/>
</dbReference>
<dbReference type="InterPro" id="IPR055191">
    <property type="entry name" value="POL2_thumb"/>
</dbReference>
<feature type="compositionally biased region" description="Polar residues" evidence="16">
    <location>
        <begin position="1971"/>
        <end position="1989"/>
    </location>
</feature>
<keyword evidence="7 15" id="KW-0479">Metal-binding</keyword>
<evidence type="ECO:0000256" key="1">
    <source>
        <dbReference type="ARBA" id="ARBA00004123"/>
    </source>
</evidence>
<dbReference type="Pfam" id="PF22912">
    <property type="entry name" value="zf-DPOE"/>
    <property type="match status" value="1"/>
</dbReference>
<dbReference type="Gene3D" id="3.30.342.10">
    <property type="entry name" value="DNA Polymerase, chain B, domain 1"/>
    <property type="match status" value="1"/>
</dbReference>
<dbReference type="SUPFAM" id="SSF53098">
    <property type="entry name" value="Ribonuclease H-like"/>
    <property type="match status" value="1"/>
</dbReference>
<feature type="compositionally biased region" description="Acidic residues" evidence="16">
    <location>
        <begin position="107"/>
        <end position="120"/>
    </location>
</feature>
<keyword evidence="19" id="KW-1185">Reference proteome</keyword>
<feature type="compositionally biased region" description="Gly residues" evidence="16">
    <location>
        <begin position="20"/>
        <end position="30"/>
    </location>
</feature>
<dbReference type="InterPro" id="IPR013697">
    <property type="entry name" value="DNA_pol_e_suA_C"/>
</dbReference>
<dbReference type="Pfam" id="PF22634">
    <property type="entry name" value="POL2_thumb"/>
    <property type="match status" value="1"/>
</dbReference>
<keyword evidence="13 15" id="KW-0238">DNA-binding</keyword>
<dbReference type="Proteomes" id="UP000001396">
    <property type="component" value="Unassembled WGS sequence"/>
</dbReference>
<accession>D3BMV7</accession>
<dbReference type="OMA" id="MLDQCRY"/>
<evidence type="ECO:0000256" key="14">
    <source>
        <dbReference type="ARBA" id="ARBA00023242"/>
    </source>
</evidence>
<reference evidence="18 19" key="1">
    <citation type="journal article" date="2011" name="Genome Res.">
        <title>Phylogeny-wide analysis of social amoeba genomes highlights ancient origins for complex intercellular communication.</title>
        <authorList>
            <person name="Heidel A.J."/>
            <person name="Lawal H.M."/>
            <person name="Felder M."/>
            <person name="Schilde C."/>
            <person name="Helps N.R."/>
            <person name="Tunggal B."/>
            <person name="Rivero F."/>
            <person name="John U."/>
            <person name="Schleicher M."/>
            <person name="Eichinger L."/>
            <person name="Platzer M."/>
            <person name="Noegel A.A."/>
            <person name="Schaap P."/>
            <person name="Gloeckner G."/>
        </authorList>
    </citation>
    <scope>NUCLEOTIDE SEQUENCE [LARGE SCALE GENOMIC DNA]</scope>
    <source>
        <strain evidence="19">ATCC 26659 / Pp 5 / PN500</strain>
    </source>
</reference>
<dbReference type="Pfam" id="PF23250">
    <property type="entry name" value="zf_DPOE_2"/>
    <property type="match status" value="1"/>
</dbReference>
<evidence type="ECO:0000259" key="17">
    <source>
        <dbReference type="SMART" id="SM01159"/>
    </source>
</evidence>
<comment type="catalytic activity">
    <reaction evidence="15">
        <text>DNA(n) + a 2'-deoxyribonucleoside 5'-triphosphate = DNA(n+1) + diphosphate</text>
        <dbReference type="Rhea" id="RHEA:22508"/>
        <dbReference type="Rhea" id="RHEA-COMP:17339"/>
        <dbReference type="Rhea" id="RHEA-COMP:17340"/>
        <dbReference type="ChEBI" id="CHEBI:33019"/>
        <dbReference type="ChEBI" id="CHEBI:61560"/>
        <dbReference type="ChEBI" id="CHEBI:173112"/>
        <dbReference type="EC" id="2.7.7.7"/>
    </reaction>
</comment>
<keyword evidence="12 15" id="KW-0411">Iron-sulfur</keyword>
<feature type="region of interest" description="Disordered" evidence="16">
    <location>
        <begin position="1"/>
        <end position="120"/>
    </location>
</feature>
<keyword evidence="3 15" id="KW-0004">4Fe-4S</keyword>
<dbReference type="FunFam" id="3.30.420.10:FF:000010">
    <property type="entry name" value="DNA polymerase epsilon catalytic subunit"/>
    <property type="match status" value="1"/>
</dbReference>
<feature type="compositionally biased region" description="Low complexity" evidence="16">
    <location>
        <begin position="31"/>
        <end position="72"/>
    </location>
</feature>
<dbReference type="SMART" id="SM00486">
    <property type="entry name" value="POLBc"/>
    <property type="match status" value="1"/>
</dbReference>
<evidence type="ECO:0000256" key="15">
    <source>
        <dbReference type="RuleBase" id="RU365029"/>
    </source>
</evidence>
<dbReference type="GO" id="GO:0000278">
    <property type="term" value="P:mitotic cell cycle"/>
    <property type="evidence" value="ECO:0007669"/>
    <property type="project" value="TreeGrafter"/>
</dbReference>
<dbReference type="PANTHER" id="PTHR10670">
    <property type="entry name" value="DNA POLYMERASE EPSILON CATALYTIC SUBUNIT A"/>
    <property type="match status" value="1"/>
</dbReference>
<dbReference type="InParanoid" id="D3BMV7"/>
<evidence type="ECO:0000256" key="5">
    <source>
        <dbReference type="ARBA" id="ARBA00022695"/>
    </source>
</evidence>
<dbReference type="Pfam" id="PF08490">
    <property type="entry name" value="DUF1744"/>
    <property type="match status" value="1"/>
</dbReference>
<dbReference type="GO" id="GO:0006272">
    <property type="term" value="P:leading strand elongation"/>
    <property type="evidence" value="ECO:0007669"/>
    <property type="project" value="TreeGrafter"/>
</dbReference>
<dbReference type="Gene3D" id="1.10.132.60">
    <property type="entry name" value="DNA polymerase family B, C-terminal domain"/>
    <property type="match status" value="1"/>
</dbReference>
<dbReference type="SUPFAM" id="SSF56672">
    <property type="entry name" value="DNA/RNA polymerases"/>
    <property type="match status" value="1"/>
</dbReference>
<dbReference type="GO" id="GO:0003887">
    <property type="term" value="F:DNA-directed DNA polymerase activity"/>
    <property type="evidence" value="ECO:0007669"/>
    <property type="project" value="UniProtKB-KW"/>
</dbReference>
<gene>
    <name evidence="18" type="ORF">PPL_12530</name>
</gene>
<dbReference type="GO" id="GO:0006287">
    <property type="term" value="P:base-excision repair, gap-filling"/>
    <property type="evidence" value="ECO:0007669"/>
    <property type="project" value="TreeGrafter"/>
</dbReference>
<dbReference type="SMART" id="SM01159">
    <property type="entry name" value="DUF1744"/>
    <property type="match status" value="1"/>
</dbReference>
<dbReference type="InterPro" id="IPR006133">
    <property type="entry name" value="DNA-dir_DNA_pol_B_exonuc"/>
</dbReference>